<keyword evidence="2" id="KW-1133">Transmembrane helix</keyword>
<dbReference type="EMBL" id="QZVT01000001">
    <property type="protein sequence ID" value="RJT83435.1"/>
    <property type="molecule type" value="Genomic_DNA"/>
</dbReference>
<accession>A0A3A5M9G5</accession>
<name>A0A3A5M9G5_9MICC</name>
<sequence length="138" mass="14226">MMTMTHSAAHTRSPDPDGTGPEAPYASKGKLDRIVGLVIVGLVTAAAALLWVAVAANGPDSTITEPNDAVIGLWSVLYSSDAPEVSIILAAIALALLAGTGLALVERRITTTSRRSMNPGHQPPKSSWAPTMAGSQAR</sequence>
<keyword evidence="4" id="KW-1185">Reference proteome</keyword>
<comment type="caution">
    <text evidence="3">The sequence shown here is derived from an EMBL/GenBank/DDBJ whole genome shotgun (WGS) entry which is preliminary data.</text>
</comment>
<keyword evidence="2" id="KW-0812">Transmembrane</keyword>
<feature type="compositionally biased region" description="Polar residues" evidence="1">
    <location>
        <begin position="124"/>
        <end position="138"/>
    </location>
</feature>
<dbReference type="Proteomes" id="UP000272560">
    <property type="component" value="Unassembled WGS sequence"/>
</dbReference>
<dbReference type="AlphaFoldDB" id="A0A3A5M9G5"/>
<keyword evidence="2" id="KW-0472">Membrane</keyword>
<gene>
    <name evidence="3" type="ORF">D6T63_03115</name>
</gene>
<organism evidence="3 4">
    <name type="scientific">Arthrobacter cheniae</name>
    <dbReference type="NCBI Taxonomy" id="1258888"/>
    <lineage>
        <taxon>Bacteria</taxon>
        <taxon>Bacillati</taxon>
        <taxon>Actinomycetota</taxon>
        <taxon>Actinomycetes</taxon>
        <taxon>Micrococcales</taxon>
        <taxon>Micrococcaceae</taxon>
        <taxon>Arthrobacter</taxon>
    </lineage>
</organism>
<evidence type="ECO:0000256" key="2">
    <source>
        <dbReference type="SAM" id="Phobius"/>
    </source>
</evidence>
<feature type="region of interest" description="Disordered" evidence="1">
    <location>
        <begin position="113"/>
        <end position="138"/>
    </location>
</feature>
<evidence type="ECO:0000313" key="3">
    <source>
        <dbReference type="EMBL" id="RJT83435.1"/>
    </source>
</evidence>
<feature type="region of interest" description="Disordered" evidence="1">
    <location>
        <begin position="1"/>
        <end position="24"/>
    </location>
</feature>
<proteinExistence type="predicted"/>
<feature type="transmembrane region" description="Helical" evidence="2">
    <location>
        <begin position="85"/>
        <end position="105"/>
    </location>
</feature>
<evidence type="ECO:0000313" key="4">
    <source>
        <dbReference type="Proteomes" id="UP000272560"/>
    </source>
</evidence>
<feature type="transmembrane region" description="Helical" evidence="2">
    <location>
        <begin position="34"/>
        <end position="54"/>
    </location>
</feature>
<evidence type="ECO:0000256" key="1">
    <source>
        <dbReference type="SAM" id="MobiDB-lite"/>
    </source>
</evidence>
<reference evidence="3 4" key="1">
    <citation type="submission" date="2018-09" db="EMBL/GenBank/DDBJ databases">
        <title>Novel species of Arthrobacter.</title>
        <authorList>
            <person name="Liu Q."/>
            <person name="Xin Y.-H."/>
        </authorList>
    </citation>
    <scope>NUCLEOTIDE SEQUENCE [LARGE SCALE GENOMIC DNA]</scope>
    <source>
        <strain evidence="3 4">Hz2</strain>
    </source>
</reference>
<feature type="compositionally biased region" description="Polar residues" evidence="1">
    <location>
        <begin position="1"/>
        <end position="10"/>
    </location>
</feature>
<protein>
    <submittedName>
        <fullName evidence="3">Uncharacterized protein</fullName>
    </submittedName>
</protein>